<evidence type="ECO:0000313" key="2">
    <source>
        <dbReference type="Proteomes" id="UP000583454"/>
    </source>
</evidence>
<evidence type="ECO:0000313" key="1">
    <source>
        <dbReference type="EMBL" id="MBB5759018.1"/>
    </source>
</evidence>
<protein>
    <recommendedName>
        <fullName evidence="3">Universal stress protein</fullName>
    </recommendedName>
</protein>
<accession>A0A840ZPN5</accession>
<name>A0A840ZPN5_9HYPH</name>
<dbReference type="CDD" id="cd00293">
    <property type="entry name" value="USP-like"/>
    <property type="match status" value="1"/>
</dbReference>
<comment type="caution">
    <text evidence="1">The sequence shown here is derived from an EMBL/GenBank/DDBJ whole genome shotgun (WGS) entry which is preliminary data.</text>
</comment>
<sequence>MTRARRAIRMFHLTVLDASRPGGDIDLERAEKLLFGSGRPVAVVPPGVSIFSAKRILVAWDSGTQAARAINDAMPFLRAAEAVEVACVVGIRDMADTVAGAEIAPHLARHGVNVTVDDLPAYGRVEDILRNQAGLFRADLVVMGAYRHSRLREMVFDREVGPCRMVTFR</sequence>
<dbReference type="AlphaFoldDB" id="A0A840ZPN5"/>
<dbReference type="SUPFAM" id="SSF52402">
    <property type="entry name" value="Adenine nucleotide alpha hydrolases-like"/>
    <property type="match status" value="1"/>
</dbReference>
<dbReference type="Proteomes" id="UP000583454">
    <property type="component" value="Unassembled WGS sequence"/>
</dbReference>
<dbReference type="Gene3D" id="3.40.50.12370">
    <property type="match status" value="1"/>
</dbReference>
<dbReference type="EMBL" id="JACHOP010000019">
    <property type="protein sequence ID" value="MBB5759018.1"/>
    <property type="molecule type" value="Genomic_DNA"/>
</dbReference>
<reference evidence="1 2" key="1">
    <citation type="submission" date="2020-08" db="EMBL/GenBank/DDBJ databases">
        <title>Genomic Encyclopedia of Type Strains, Phase IV (KMG-IV): sequencing the most valuable type-strain genomes for metagenomic binning, comparative biology and taxonomic classification.</title>
        <authorList>
            <person name="Goeker M."/>
        </authorList>
    </citation>
    <scope>NUCLEOTIDE SEQUENCE [LARGE SCALE GENOMIC DNA]</scope>
    <source>
        <strain evidence="1 2">DSM 2163</strain>
    </source>
</reference>
<keyword evidence="2" id="KW-1185">Reference proteome</keyword>
<organism evidence="1 2">
    <name type="scientific">Methylorubrum rhodinum</name>
    <dbReference type="NCBI Taxonomy" id="29428"/>
    <lineage>
        <taxon>Bacteria</taxon>
        <taxon>Pseudomonadati</taxon>
        <taxon>Pseudomonadota</taxon>
        <taxon>Alphaproteobacteria</taxon>
        <taxon>Hyphomicrobiales</taxon>
        <taxon>Methylobacteriaceae</taxon>
        <taxon>Methylorubrum</taxon>
    </lineage>
</organism>
<gene>
    <name evidence="1" type="ORF">HNR00_003746</name>
</gene>
<evidence type="ECO:0008006" key="3">
    <source>
        <dbReference type="Google" id="ProtNLM"/>
    </source>
</evidence>
<proteinExistence type="predicted"/>